<keyword evidence="2" id="KW-1185">Reference proteome</keyword>
<evidence type="ECO:0000313" key="2">
    <source>
        <dbReference type="Proteomes" id="UP000014174"/>
    </source>
</evidence>
<gene>
    <name evidence="1" type="ORF">ADIARSV_1410</name>
</gene>
<dbReference type="Proteomes" id="UP000014174">
    <property type="component" value="Unassembled WGS sequence"/>
</dbReference>
<reference evidence="1 2" key="1">
    <citation type="journal article" date="2013" name="Genome Announc.">
        <title>Draft Genome Sequence of Arcticibacter svalbardensis Strain MN12-7T, a Member of the Family Sphingobacteriaceae Isolated from an Arctic Soil Sample.</title>
        <authorList>
            <person name="Shivaji S."/>
            <person name="Ara S."/>
            <person name="Prasad S."/>
            <person name="Manasa B.P."/>
            <person name="Begum Z."/>
            <person name="Singh A."/>
            <person name="Kumar Pinnaka A."/>
        </authorList>
    </citation>
    <scope>NUCLEOTIDE SEQUENCE [LARGE SCALE GENOMIC DNA]</scope>
    <source>
        <strain evidence="1 2">MN12-7</strain>
    </source>
</reference>
<name>R9H2G4_9SPHI</name>
<protein>
    <submittedName>
        <fullName evidence="1">Uncharacterized protein</fullName>
    </submittedName>
</protein>
<sequence>MNIYCPADPSISRQAAKSPRFTYHFFRVRYSGSNCVAQLLQNWLDGFRTT</sequence>
<comment type="caution">
    <text evidence="1">The sequence shown here is derived from an EMBL/GenBank/DDBJ whole genome shotgun (WGS) entry which is preliminary data.</text>
</comment>
<dbReference type="EMBL" id="AQPN01000051">
    <property type="protein sequence ID" value="EOR95409.1"/>
    <property type="molecule type" value="Genomic_DNA"/>
</dbReference>
<evidence type="ECO:0000313" key="1">
    <source>
        <dbReference type="EMBL" id="EOR95409.1"/>
    </source>
</evidence>
<dbReference type="AlphaFoldDB" id="R9H2G4"/>
<proteinExistence type="predicted"/>
<organism evidence="1 2">
    <name type="scientific">Arcticibacter svalbardensis MN12-7</name>
    <dbReference type="NCBI Taxonomy" id="1150600"/>
    <lineage>
        <taxon>Bacteria</taxon>
        <taxon>Pseudomonadati</taxon>
        <taxon>Bacteroidota</taxon>
        <taxon>Sphingobacteriia</taxon>
        <taxon>Sphingobacteriales</taxon>
        <taxon>Sphingobacteriaceae</taxon>
        <taxon>Arcticibacter</taxon>
    </lineage>
</organism>
<accession>R9H2G4</accession>